<reference evidence="1 2" key="1">
    <citation type="submission" date="2015-03" db="EMBL/GenBank/DDBJ databases">
        <authorList>
            <person name="Lepp D."/>
            <person name="Hassan Y.I."/>
            <person name="Li X.-Z."/>
            <person name="Zhou T."/>
        </authorList>
    </citation>
    <scope>NUCLEOTIDE SEQUENCE [LARGE SCALE GENOMIC DNA]</scope>
    <source>
        <strain evidence="1 2">E84</strain>
    </source>
</reference>
<organism evidence="1 2">
    <name type="scientific">Devosia epidermidihirudinis</name>
    <dbReference type="NCBI Taxonomy" id="1293439"/>
    <lineage>
        <taxon>Bacteria</taxon>
        <taxon>Pseudomonadati</taxon>
        <taxon>Pseudomonadota</taxon>
        <taxon>Alphaproteobacteria</taxon>
        <taxon>Hyphomicrobiales</taxon>
        <taxon>Devosiaceae</taxon>
        <taxon>Devosia</taxon>
    </lineage>
</organism>
<keyword evidence="2" id="KW-1185">Reference proteome</keyword>
<dbReference type="Proteomes" id="UP000033411">
    <property type="component" value="Unassembled WGS sequence"/>
</dbReference>
<protein>
    <submittedName>
        <fullName evidence="1">Uncharacterized protein</fullName>
    </submittedName>
</protein>
<sequence length="104" mass="10968">MAIAGIALSCALPHTAWAQEGDARATLEATLVNAVACKAEFGADWDPIVNDALSNLETFLTEEDPDIAKVDLDVILAELLADGKELPMTDALKDHCRTVMASGS</sequence>
<name>A0A0F5QJW8_9HYPH</name>
<evidence type="ECO:0000313" key="1">
    <source>
        <dbReference type="EMBL" id="KKC40993.1"/>
    </source>
</evidence>
<dbReference type="PATRIC" id="fig|1293439.3.peg.2818"/>
<accession>A0A0F5QJW8</accession>
<dbReference type="AlphaFoldDB" id="A0A0F5QJW8"/>
<dbReference type="EMBL" id="LANJ01000004">
    <property type="protein sequence ID" value="KKC40993.1"/>
    <property type="molecule type" value="Genomic_DNA"/>
</dbReference>
<gene>
    <name evidence="1" type="ORF">WH87_02255</name>
</gene>
<proteinExistence type="predicted"/>
<comment type="caution">
    <text evidence="1">The sequence shown here is derived from an EMBL/GenBank/DDBJ whole genome shotgun (WGS) entry which is preliminary data.</text>
</comment>
<evidence type="ECO:0000313" key="2">
    <source>
        <dbReference type="Proteomes" id="UP000033411"/>
    </source>
</evidence>